<accession>A0A2P2IKZ0</accession>
<reference evidence="1" key="1">
    <citation type="submission" date="2018-02" db="EMBL/GenBank/DDBJ databases">
        <title>Rhizophora mucronata_Transcriptome.</title>
        <authorList>
            <person name="Meera S.P."/>
            <person name="Sreeshan A."/>
            <person name="Augustine A."/>
        </authorList>
    </citation>
    <scope>NUCLEOTIDE SEQUENCE</scope>
    <source>
        <tissue evidence="1">Leaf</tissue>
    </source>
</reference>
<dbReference type="AlphaFoldDB" id="A0A2P2IKZ0"/>
<protein>
    <submittedName>
        <fullName evidence="1">Uncharacterized protein</fullName>
    </submittedName>
</protein>
<name>A0A2P2IKZ0_RHIMU</name>
<proteinExistence type="predicted"/>
<evidence type="ECO:0000313" key="1">
    <source>
        <dbReference type="EMBL" id="MBW81910.1"/>
    </source>
</evidence>
<organism evidence="1">
    <name type="scientific">Rhizophora mucronata</name>
    <name type="common">Asiatic mangrove</name>
    <dbReference type="NCBI Taxonomy" id="61149"/>
    <lineage>
        <taxon>Eukaryota</taxon>
        <taxon>Viridiplantae</taxon>
        <taxon>Streptophyta</taxon>
        <taxon>Embryophyta</taxon>
        <taxon>Tracheophyta</taxon>
        <taxon>Spermatophyta</taxon>
        <taxon>Magnoliopsida</taxon>
        <taxon>eudicotyledons</taxon>
        <taxon>Gunneridae</taxon>
        <taxon>Pentapetalae</taxon>
        <taxon>rosids</taxon>
        <taxon>fabids</taxon>
        <taxon>Malpighiales</taxon>
        <taxon>Rhizophoraceae</taxon>
        <taxon>Rhizophora</taxon>
    </lineage>
</organism>
<dbReference type="EMBL" id="GGEC01001427">
    <property type="protein sequence ID" value="MBW81910.1"/>
    <property type="molecule type" value="Transcribed_RNA"/>
</dbReference>
<sequence>MIINIVQQSRLHSFTPP</sequence>